<dbReference type="InterPro" id="IPR058094">
    <property type="entry name" value="Ig-like_OmpL47-like"/>
</dbReference>
<dbReference type="Gene3D" id="2.60.40.10">
    <property type="entry name" value="Immunoglobulins"/>
    <property type="match status" value="2"/>
</dbReference>
<evidence type="ECO:0000313" key="4">
    <source>
        <dbReference type="Proteomes" id="UP000677918"/>
    </source>
</evidence>
<dbReference type="SMART" id="SM00060">
    <property type="entry name" value="FN3"/>
    <property type="match status" value="2"/>
</dbReference>
<dbReference type="PROSITE" id="PS50853">
    <property type="entry name" value="FN3"/>
    <property type="match status" value="2"/>
</dbReference>
<evidence type="ECO:0000256" key="1">
    <source>
        <dbReference type="ARBA" id="ARBA00022729"/>
    </source>
</evidence>
<dbReference type="InterPro" id="IPR032812">
    <property type="entry name" value="SbsA_Ig"/>
</dbReference>
<dbReference type="Pfam" id="PF00041">
    <property type="entry name" value="fn3"/>
    <property type="match status" value="1"/>
</dbReference>
<dbReference type="InterPro" id="IPR003961">
    <property type="entry name" value="FN3_dom"/>
</dbReference>
<dbReference type="Proteomes" id="UP000677918">
    <property type="component" value="Unassembled WGS sequence"/>
</dbReference>
<evidence type="ECO:0000259" key="2">
    <source>
        <dbReference type="PROSITE" id="PS50853"/>
    </source>
</evidence>
<feature type="domain" description="Fibronectin type-III" evidence="2">
    <location>
        <begin position="745"/>
        <end position="830"/>
    </location>
</feature>
<dbReference type="NCBIfam" id="NF047446">
    <property type="entry name" value="barrel_OmpL47"/>
    <property type="match status" value="4"/>
</dbReference>
<reference evidence="3" key="1">
    <citation type="submission" date="2021-04" db="EMBL/GenBank/DDBJ databases">
        <title>Draft genome sequence of Xylanibacillus composti strain K13.</title>
        <authorList>
            <person name="Uke A."/>
            <person name="Chhe C."/>
            <person name="Baramee S."/>
            <person name="Kosugi A."/>
        </authorList>
    </citation>
    <scope>NUCLEOTIDE SEQUENCE</scope>
    <source>
        <strain evidence="3">K13</strain>
    </source>
</reference>
<accession>A0A8J4M3Q8</accession>
<dbReference type="EMBL" id="BOVK01000046">
    <property type="protein sequence ID" value="GIQ70355.1"/>
    <property type="molecule type" value="Genomic_DNA"/>
</dbReference>
<dbReference type="InterPro" id="IPR013783">
    <property type="entry name" value="Ig-like_fold"/>
</dbReference>
<dbReference type="Gene3D" id="2.60.120.380">
    <property type="match status" value="4"/>
</dbReference>
<dbReference type="SUPFAM" id="SSF49265">
    <property type="entry name" value="Fibronectin type III"/>
    <property type="match status" value="2"/>
</dbReference>
<gene>
    <name evidence="3" type="ORF">XYCOK13_31790</name>
</gene>
<dbReference type="InterPro" id="IPR036116">
    <property type="entry name" value="FN3_sf"/>
</dbReference>
<sequence length="1311" mass="143788">MKRKLKILKIISVFCVLLLLQGWGGMGELTRTGLPAPPQVTYASGQSNEISSGLEVLFVHPSGGSAAVSVTTAVYLVFNQNIQPGAAYENIELRSSSGVVDATNNIQENALILQPTSPLQYATSYSFFLPADAVSDLSGNVLDAPFSFDFTTEAGIGQNNSEETAYPIRAGNQYVSSIAAPWESDYYVFMAEASGDMTIRLKVPDNCNYDLTIRASDIDFRWTGNRGTGIEEVLTFRVIAGETYYVQVYDAFSFVYDSVTYTLDISGITPPVNDAYEFNDRLSEAYEVYEGTDYASAIGAVGDIDYYTFTAAADGAIRFDLVPASTGMYRMNLIDEQTGLFFKSATSYGQLSSLHFYAKAGQNYVIRIDGNNRYTSEYVLRVGAIDSSVVDTYEFNDETPYEVEAERSYSSYISVPGDVDKYLLIPEVSGNITIDLIVPTDKNYDLEMSSGAVSRRSTRERGMSERIELSVQAGTPYTIRVSGDTLSSGNYGEEPYILQLGEIEVVYADNYEPNNNPGQAFAIEADKEYEALIPLPLDHDYYSFIAEQDGIGRLILSVPDQVNYNVDILNSETNRIIAQGARGLGQDEELFFRITAGERYYVYIFGASGEDYSASPYRFRLELLPNYDIFENNDTMESAIPIQRGIAYASYIGIPGDQDYFMYEAEMSGVLTVSFAGPESKHYKMYIYDAAGNLQRDISGAIQTYPMRLPTEAGNVYYIKISGISLEEDYGDSPYTLHAGYTLTPPQNLRVIEHIGSSATLTWDSVDEAWGNVTYDVYRNDSYLLSTIETTVELTGLNSGTTAVFTVKARNGIDYDSPVSDGVSILENDADLTLPSKPVIHLTTTQWTNQSVEVTIYSGEDADSGVWKSQYKIGSHGEWIDYDYPLSIDNEGETVIYARTLDRAGNISEEELAVVKIDTIAPQSPAIYPSGATWLNEVATVTITPGEDSASGVLKTQYKLGGAGEWLDYTGPFAISEEGETPIRARTLDVAGNYSAESVALVRIDLTAPTSPTVALSTNDWTNNPVTVTITPGEDSGSGVLKTQYKLGGAGEWLDYTGPFAISEEGETPIYARTLDYAGHVSEEVTAIAKLDFGAPTSPTVALSTNDWTNNPVTVTITPGGDNGSGVLKTQYKLGGAGEWLDYTGPFAISEEGETAIYARTLDYAGHVSEEVTALIKIDRTPPSAPTDVTQVHISQDRLQLKWKRATDNIGLLGYKIYDGPVFLGLVEEAEVNLIGITPASSHQFSVRAVDIAGNESAPSNKIRFTTYRQPTYHYDPQGSGQLQRIEYEDGTIVRFEYDLNGNLIRTYYVD</sequence>
<evidence type="ECO:0000313" key="3">
    <source>
        <dbReference type="EMBL" id="GIQ70355.1"/>
    </source>
</evidence>
<dbReference type="CDD" id="cd00063">
    <property type="entry name" value="FN3"/>
    <property type="match status" value="2"/>
</dbReference>
<name>A0A8J4M3Q8_9BACL</name>
<comment type="caution">
    <text evidence="3">The sequence shown here is derived from an EMBL/GenBank/DDBJ whole genome shotgun (WGS) entry which is preliminary data.</text>
</comment>
<dbReference type="SUPFAM" id="SSF89260">
    <property type="entry name" value="Collagen-binding domain"/>
    <property type="match status" value="1"/>
</dbReference>
<dbReference type="Pfam" id="PF13205">
    <property type="entry name" value="Big_5"/>
    <property type="match status" value="1"/>
</dbReference>
<organism evidence="3 4">
    <name type="scientific">Xylanibacillus composti</name>
    <dbReference type="NCBI Taxonomy" id="1572762"/>
    <lineage>
        <taxon>Bacteria</taxon>
        <taxon>Bacillati</taxon>
        <taxon>Bacillota</taxon>
        <taxon>Bacilli</taxon>
        <taxon>Bacillales</taxon>
        <taxon>Paenibacillaceae</taxon>
        <taxon>Xylanibacillus</taxon>
    </lineage>
</organism>
<proteinExistence type="predicted"/>
<keyword evidence="1" id="KW-0732">Signal</keyword>
<keyword evidence="4" id="KW-1185">Reference proteome</keyword>
<protein>
    <recommendedName>
        <fullName evidence="2">Fibronectin type-III domain-containing protein</fullName>
    </recommendedName>
</protein>
<feature type="domain" description="Fibronectin type-III" evidence="2">
    <location>
        <begin position="1182"/>
        <end position="1270"/>
    </location>
</feature>